<dbReference type="RefSeq" id="WP_102754572.1">
    <property type="nucleotide sequence ID" value="NZ_CP025791.1"/>
</dbReference>
<gene>
    <name evidence="3" type="ORF">C1H87_03975</name>
</gene>
<dbReference type="GO" id="GO:0003677">
    <property type="term" value="F:DNA binding"/>
    <property type="evidence" value="ECO:0007669"/>
    <property type="project" value="InterPro"/>
</dbReference>
<keyword evidence="4" id="KW-1185">Reference proteome</keyword>
<dbReference type="KEGG" id="fek:C1H87_03975"/>
<name>A0A2K9PLH1_9FLAO</name>
<reference evidence="3 4" key="1">
    <citation type="submission" date="2018-01" db="EMBL/GenBank/DDBJ databases">
        <title>Complete genome sequence of Flavivirga eckloniae ECD14 isolated from seaweed Ecklonia cava.</title>
        <authorList>
            <person name="Lee J.H."/>
            <person name="Baik K.S."/>
            <person name="Seong C.N."/>
        </authorList>
    </citation>
    <scope>NUCLEOTIDE SEQUENCE [LARGE SCALE GENOMIC DNA]</scope>
    <source>
        <strain evidence="3 4">ECD14</strain>
    </source>
</reference>
<feature type="signal peptide" evidence="2">
    <location>
        <begin position="1"/>
        <end position="23"/>
    </location>
</feature>
<evidence type="ECO:0000313" key="3">
    <source>
        <dbReference type="EMBL" id="AUP77913.1"/>
    </source>
</evidence>
<dbReference type="Gene3D" id="2.130.10.10">
    <property type="entry name" value="YVTN repeat-like/Quinoprotein amine dehydrogenase"/>
    <property type="match status" value="2"/>
</dbReference>
<protein>
    <submittedName>
        <fullName evidence="3">Transcriptional regulator</fullName>
    </submittedName>
</protein>
<dbReference type="SUPFAM" id="SSF50998">
    <property type="entry name" value="Quinoprotein alcohol dehydrogenase-like"/>
    <property type="match status" value="1"/>
</dbReference>
<feature type="chain" id="PRO_5014616798" evidence="2">
    <location>
        <begin position="24"/>
        <end position="931"/>
    </location>
</feature>
<keyword evidence="2" id="KW-0732">Signal</keyword>
<dbReference type="InterPro" id="IPR013783">
    <property type="entry name" value="Ig-like_fold"/>
</dbReference>
<sequence>MQLKHYKVLFLFSFFIASYNVTAQYIPYFKNYTLTEYNAGNQNWDVSRADNGKLYVANDKGLVEFDGLKWNFYQLPNKTIIRSVLAHKDLIYTGSYEEFGYWKKNSKGKLIYTSLSNFKEDETPSDEEFWQIFFHDDAILFRSFSNLYIYKNGEIKQVKPESTILSCSVVDNRVYVSTVGNGIFILEGDLLKPFINTRELVDAKIISIVNYNKEELFITTALNGCYLYHKANNKLEPWESDISNIIKEQQLNTFQVLNNGDMVFGTIKNGVYVTNKSGHVKYHINKENGLLNNTVLGHELGSNNNLWVGLDNGIAEIDLDYNHTLYNDTSGKLGAVYDVISYKNTLYLGSNTGLFYLKEGNLNFIEGSQGQVWDLKEINGQLLCGHNDGTYLVENNKLRTISEFTGGWVIKKVPEAENTFIQGTYGGLVRFDISEGKWNTKHMGNKTIPIKYLVFEDTHTAWAAHAYKGLFRVRFDKNYDSILAFDDYKNKGLWSDFSIKVHKIKNDICFKTNIGWQKYEALIDSIVPHDLLNKSFGTDTDIISESGANELVTNNANDKITFLSLTEDKKGLNLPNELIQKRLVVDAESVSQLNDSIYTLNLYDGFMLINNTAKKKRDTLQKPIIEHIEIGKTLVDIDEEQVYEFPFNKSISVSISSPLSQNHFFEYAIATSDVLNWYKMDHERLELSSLGDGDYNIHFRATNLSGEVSPEKIIQITILPPWYKNSLFYFMVALIISGVVYGLHKRKIKKEQKILHDKLVKEQEILLKEKTIENDKKIVQLKNQSLKREVKLKSKQLANTAMALVKKNESMLEIKNELIKNKEGFDNSSTYKRLLRKIDNSIGHEDEWEIFEYNFNQVHEEFFNQLKAKHPKLTHKDLKICAYIKMNLLTKEIAPLMNVSIRGLETHRYRLKRKINLESDKSLSEYLRDFK</sequence>
<keyword evidence="1" id="KW-1133">Transmembrane helix</keyword>
<dbReference type="InterPro" id="IPR016032">
    <property type="entry name" value="Sig_transdc_resp-reg_C-effctor"/>
</dbReference>
<dbReference type="GO" id="GO:0006355">
    <property type="term" value="P:regulation of DNA-templated transcription"/>
    <property type="evidence" value="ECO:0007669"/>
    <property type="project" value="InterPro"/>
</dbReference>
<dbReference type="AlphaFoldDB" id="A0A2K9PLH1"/>
<dbReference type="Gene3D" id="1.10.10.10">
    <property type="entry name" value="Winged helix-like DNA-binding domain superfamily/Winged helix DNA-binding domain"/>
    <property type="match status" value="1"/>
</dbReference>
<keyword evidence="1" id="KW-0472">Membrane</keyword>
<dbReference type="Gene3D" id="2.60.40.10">
    <property type="entry name" value="Immunoglobulins"/>
    <property type="match status" value="1"/>
</dbReference>
<dbReference type="InterPro" id="IPR015943">
    <property type="entry name" value="WD40/YVTN_repeat-like_dom_sf"/>
</dbReference>
<proteinExistence type="predicted"/>
<dbReference type="InterPro" id="IPR011047">
    <property type="entry name" value="Quinoprotein_ADH-like_sf"/>
</dbReference>
<dbReference type="InterPro" id="IPR036388">
    <property type="entry name" value="WH-like_DNA-bd_sf"/>
</dbReference>
<evidence type="ECO:0000256" key="2">
    <source>
        <dbReference type="SAM" id="SignalP"/>
    </source>
</evidence>
<dbReference type="EMBL" id="CP025791">
    <property type="protein sequence ID" value="AUP77913.1"/>
    <property type="molecule type" value="Genomic_DNA"/>
</dbReference>
<keyword evidence="1" id="KW-0812">Transmembrane</keyword>
<dbReference type="OrthoDB" id="1090267at2"/>
<dbReference type="Proteomes" id="UP000235826">
    <property type="component" value="Chromosome"/>
</dbReference>
<dbReference type="SUPFAM" id="SSF46894">
    <property type="entry name" value="C-terminal effector domain of the bipartite response regulators"/>
    <property type="match status" value="1"/>
</dbReference>
<evidence type="ECO:0000313" key="4">
    <source>
        <dbReference type="Proteomes" id="UP000235826"/>
    </source>
</evidence>
<evidence type="ECO:0000256" key="1">
    <source>
        <dbReference type="SAM" id="Phobius"/>
    </source>
</evidence>
<feature type="transmembrane region" description="Helical" evidence="1">
    <location>
        <begin position="726"/>
        <end position="743"/>
    </location>
</feature>
<accession>A0A2K9PLH1</accession>
<organism evidence="3 4">
    <name type="scientific">Flavivirga eckloniae</name>
    <dbReference type="NCBI Taxonomy" id="1803846"/>
    <lineage>
        <taxon>Bacteria</taxon>
        <taxon>Pseudomonadati</taxon>
        <taxon>Bacteroidota</taxon>
        <taxon>Flavobacteriia</taxon>
        <taxon>Flavobacteriales</taxon>
        <taxon>Flavobacteriaceae</taxon>
        <taxon>Flavivirga</taxon>
    </lineage>
</organism>